<dbReference type="EMBL" id="CAJNOJ010000661">
    <property type="protein sequence ID" value="CAF1505561.1"/>
    <property type="molecule type" value="Genomic_DNA"/>
</dbReference>
<evidence type="ECO:0000256" key="1">
    <source>
        <dbReference type="SAM" id="MobiDB-lite"/>
    </source>
</evidence>
<feature type="compositionally biased region" description="Basic and acidic residues" evidence="1">
    <location>
        <begin position="46"/>
        <end position="55"/>
    </location>
</feature>
<evidence type="ECO:0000313" key="2">
    <source>
        <dbReference type="EMBL" id="CAF1505561.1"/>
    </source>
</evidence>
<sequence length="391" mass="47120">MDTNDLNQNDDHPTDSNQQQEEQRTKKCHGNRKDQRFRKKCRARQMKPETIEKLLKNRKQFNMKTEMKKKKKQQQQKKQKKNEKYNSTNNNSRNNRVPDTTTDRKKDVLNLTTMTNSNKRKRDASIQTLTSNSVPLKSTSSISITQPPPKKMMTNENKPVIDRSMPVTDDHMDINYRRPRYLKRPSSTLFQMLNKRLNYTLNKKIEQRFIYTRLELLDQHCYLDTNLQLWQSYLDIGLPQNQWPNKFIDQCMTIRQKQIEIWEEQFMLETRILCKFLPQNFDNLQNFTSSIIYTPLNNEQKVIDLKNKHYKIIQQAKRNWLDIFFSIYEIKLQQYDEQYQEILIQIKSFITTKNTVIIDSQTLLNQINQCITYRTDQLKQQIHDRMASFRG</sequence>
<feature type="compositionally biased region" description="Polar residues" evidence="1">
    <location>
        <begin position="125"/>
        <end position="137"/>
    </location>
</feature>
<protein>
    <submittedName>
        <fullName evidence="2">Uncharacterized protein</fullName>
    </submittedName>
</protein>
<dbReference type="Proteomes" id="UP000663852">
    <property type="component" value="Unassembled WGS sequence"/>
</dbReference>
<dbReference type="AlphaFoldDB" id="A0A815TUS6"/>
<feature type="region of interest" description="Disordered" evidence="1">
    <location>
        <begin position="1"/>
        <end position="156"/>
    </location>
</feature>
<feature type="compositionally biased region" description="Basic residues" evidence="1">
    <location>
        <begin position="56"/>
        <end position="81"/>
    </location>
</feature>
<reference evidence="2" key="1">
    <citation type="submission" date="2021-02" db="EMBL/GenBank/DDBJ databases">
        <authorList>
            <person name="Nowell W R."/>
        </authorList>
    </citation>
    <scope>NUCLEOTIDE SEQUENCE</scope>
</reference>
<accession>A0A815TUS6</accession>
<proteinExistence type="predicted"/>
<organism evidence="2 3">
    <name type="scientific">Adineta ricciae</name>
    <name type="common">Rotifer</name>
    <dbReference type="NCBI Taxonomy" id="249248"/>
    <lineage>
        <taxon>Eukaryota</taxon>
        <taxon>Metazoa</taxon>
        <taxon>Spiralia</taxon>
        <taxon>Gnathifera</taxon>
        <taxon>Rotifera</taxon>
        <taxon>Eurotatoria</taxon>
        <taxon>Bdelloidea</taxon>
        <taxon>Adinetida</taxon>
        <taxon>Adinetidae</taxon>
        <taxon>Adineta</taxon>
    </lineage>
</organism>
<dbReference type="OrthoDB" id="10561797at2759"/>
<name>A0A815TUS6_ADIRI</name>
<feature type="compositionally biased region" description="Basic residues" evidence="1">
    <location>
        <begin position="26"/>
        <end position="45"/>
    </location>
</feature>
<gene>
    <name evidence="2" type="ORF">EDS130_LOCUS42906</name>
</gene>
<comment type="caution">
    <text evidence="2">The sequence shown here is derived from an EMBL/GenBank/DDBJ whole genome shotgun (WGS) entry which is preliminary data.</text>
</comment>
<evidence type="ECO:0000313" key="3">
    <source>
        <dbReference type="Proteomes" id="UP000663852"/>
    </source>
</evidence>
<feature type="compositionally biased region" description="Low complexity" evidence="1">
    <location>
        <begin position="86"/>
        <end position="95"/>
    </location>
</feature>